<feature type="non-terminal residue" evidence="1">
    <location>
        <position position="1"/>
    </location>
</feature>
<dbReference type="InParanoid" id="A0A5J5EUG9"/>
<comment type="caution">
    <text evidence="1">The sequence shown here is derived from an EMBL/GenBank/DDBJ whole genome shotgun (WGS) entry which is preliminary data.</text>
</comment>
<dbReference type="EMBL" id="VXIS01000119">
    <property type="protein sequence ID" value="KAA8903331.1"/>
    <property type="molecule type" value="Genomic_DNA"/>
</dbReference>
<name>A0A5J5EUG9_9PEZI</name>
<organism evidence="1 2">
    <name type="scientific">Sphaerosporella brunnea</name>
    <dbReference type="NCBI Taxonomy" id="1250544"/>
    <lineage>
        <taxon>Eukaryota</taxon>
        <taxon>Fungi</taxon>
        <taxon>Dikarya</taxon>
        <taxon>Ascomycota</taxon>
        <taxon>Pezizomycotina</taxon>
        <taxon>Pezizomycetes</taxon>
        <taxon>Pezizales</taxon>
        <taxon>Pyronemataceae</taxon>
        <taxon>Sphaerosporella</taxon>
    </lineage>
</organism>
<evidence type="ECO:0000313" key="2">
    <source>
        <dbReference type="Proteomes" id="UP000326924"/>
    </source>
</evidence>
<reference evidence="1 2" key="1">
    <citation type="submission" date="2019-09" db="EMBL/GenBank/DDBJ databases">
        <title>Draft genome of the ectomycorrhizal ascomycete Sphaerosporella brunnea.</title>
        <authorList>
            <consortium name="DOE Joint Genome Institute"/>
            <person name="Benucci G.M."/>
            <person name="Marozzi G."/>
            <person name="Antonielli L."/>
            <person name="Sanchez S."/>
            <person name="Marco P."/>
            <person name="Wang X."/>
            <person name="Falini L.B."/>
            <person name="Barry K."/>
            <person name="Haridas S."/>
            <person name="Lipzen A."/>
            <person name="Labutti K."/>
            <person name="Grigoriev I.V."/>
            <person name="Murat C."/>
            <person name="Martin F."/>
            <person name="Albertini E."/>
            <person name="Donnini D."/>
            <person name="Bonito G."/>
        </authorList>
    </citation>
    <scope>NUCLEOTIDE SEQUENCE [LARGE SCALE GENOMIC DNA]</scope>
    <source>
        <strain evidence="1 2">Sb_GMNB300</strain>
    </source>
</reference>
<gene>
    <name evidence="1" type="ORF">FN846DRAFT_985453</name>
</gene>
<sequence>ALFASAKTRAKEFLTLTGTVQKCVTLLEAEEATVEQSLLRPHAASFAAKLVELFPDELEKGLGEKLVEICRRDPQATESFELLKAMGPFVATRGIVPGIPLSPPLEPPLRTLAHLFKHEQVYHEYVAAHPELWELVTSYAATPALGAVALAALQLIENVATAGDWGVRELVGAPGVLGMLVEPPKRFLGGEVEGWRVLRRRWEVVGVVAEKVGGRWGERLRERYRAGVVERGAWEGGEVATMEM</sequence>
<dbReference type="OrthoDB" id="4538483at2759"/>
<dbReference type="Proteomes" id="UP000326924">
    <property type="component" value="Unassembled WGS sequence"/>
</dbReference>
<protein>
    <submittedName>
        <fullName evidence="1">Uncharacterized protein</fullName>
    </submittedName>
</protein>
<accession>A0A5J5EUG9</accession>
<evidence type="ECO:0000313" key="1">
    <source>
        <dbReference type="EMBL" id="KAA8903331.1"/>
    </source>
</evidence>
<dbReference type="AlphaFoldDB" id="A0A5J5EUG9"/>
<keyword evidence="2" id="KW-1185">Reference proteome</keyword>
<proteinExistence type="predicted"/>